<dbReference type="GO" id="GO:0000981">
    <property type="term" value="F:DNA-binding transcription factor activity, RNA polymerase II-specific"/>
    <property type="evidence" value="ECO:0007669"/>
    <property type="project" value="InterPro"/>
</dbReference>
<dbReference type="RefSeq" id="XP_062724937.1">
    <property type="nucleotide sequence ID" value="XM_062864617.1"/>
</dbReference>
<dbReference type="CDD" id="cd12148">
    <property type="entry name" value="fungal_TF_MHR"/>
    <property type="match status" value="1"/>
</dbReference>
<dbReference type="CDD" id="cd00067">
    <property type="entry name" value="GAL4"/>
    <property type="match status" value="1"/>
</dbReference>
<evidence type="ECO:0000256" key="5">
    <source>
        <dbReference type="ARBA" id="ARBA00023015"/>
    </source>
</evidence>
<feature type="domain" description="C2H2-type" evidence="11">
    <location>
        <begin position="2"/>
        <end position="29"/>
    </location>
</feature>
<dbReference type="InterPro" id="IPR013087">
    <property type="entry name" value="Znf_C2H2_type"/>
</dbReference>
<name>A0AAJ0GZS1_9PEZI</name>
<evidence type="ECO:0000256" key="9">
    <source>
        <dbReference type="SAM" id="MobiDB-lite"/>
    </source>
</evidence>
<dbReference type="PROSITE" id="PS50048">
    <property type="entry name" value="ZN2_CY6_FUNGAL_2"/>
    <property type="match status" value="1"/>
</dbReference>
<dbReference type="SUPFAM" id="SSF57667">
    <property type="entry name" value="beta-beta-alpha zinc fingers"/>
    <property type="match status" value="1"/>
</dbReference>
<dbReference type="GeneID" id="87883446"/>
<evidence type="ECO:0000256" key="3">
    <source>
        <dbReference type="ARBA" id="ARBA00022771"/>
    </source>
</evidence>
<feature type="domain" description="C2H2-type" evidence="11">
    <location>
        <begin position="30"/>
        <end position="58"/>
    </location>
</feature>
<keyword evidence="5" id="KW-0805">Transcription regulation</keyword>
<dbReference type="InterPro" id="IPR036864">
    <property type="entry name" value="Zn2-C6_fun-type_DNA-bd_sf"/>
</dbReference>
<dbReference type="GO" id="GO:0003677">
    <property type="term" value="F:DNA binding"/>
    <property type="evidence" value="ECO:0007669"/>
    <property type="project" value="InterPro"/>
</dbReference>
<keyword evidence="2" id="KW-0677">Repeat</keyword>
<dbReference type="PROSITE" id="PS00028">
    <property type="entry name" value="ZINC_FINGER_C2H2_1"/>
    <property type="match status" value="2"/>
</dbReference>
<dbReference type="Pfam" id="PF00096">
    <property type="entry name" value="zf-C2H2"/>
    <property type="match status" value="1"/>
</dbReference>
<evidence type="ECO:0000256" key="1">
    <source>
        <dbReference type="ARBA" id="ARBA00022723"/>
    </source>
</evidence>
<dbReference type="GO" id="GO:0006351">
    <property type="term" value="P:DNA-templated transcription"/>
    <property type="evidence" value="ECO:0007669"/>
    <property type="project" value="InterPro"/>
</dbReference>
<dbReference type="Gene3D" id="3.30.160.60">
    <property type="entry name" value="Classic Zinc Finger"/>
    <property type="match status" value="2"/>
</dbReference>
<evidence type="ECO:0000259" key="11">
    <source>
        <dbReference type="PROSITE" id="PS50157"/>
    </source>
</evidence>
<evidence type="ECO:0000259" key="10">
    <source>
        <dbReference type="PROSITE" id="PS50048"/>
    </source>
</evidence>
<keyword evidence="4" id="KW-0862">Zinc</keyword>
<dbReference type="Pfam" id="PF04082">
    <property type="entry name" value="Fungal_trans"/>
    <property type="match status" value="1"/>
</dbReference>
<dbReference type="InterPro" id="IPR001138">
    <property type="entry name" value="Zn2Cys6_DnaBD"/>
</dbReference>
<evidence type="ECO:0000256" key="6">
    <source>
        <dbReference type="ARBA" id="ARBA00023163"/>
    </source>
</evidence>
<dbReference type="GO" id="GO:0008270">
    <property type="term" value="F:zinc ion binding"/>
    <property type="evidence" value="ECO:0007669"/>
    <property type="project" value="UniProtKB-KW"/>
</dbReference>
<evidence type="ECO:0000256" key="8">
    <source>
        <dbReference type="PROSITE-ProRule" id="PRU00042"/>
    </source>
</evidence>
<sequence>MVYCAYCGKGFTRKEHLERHIPSHTNVKPHRCTACQLSFARRDLLQRHYTTYHEARDPTEPLPGGPPTVAGRTPIACQNCANAKTGCDKRVPCGRCTEKNLPCEARYARRSSKAAVRAAQATAAFHSALTPSPEQTPPTAVANINPLDANQPGVKPEGNSSPTAIEVVIPGFGLAEGCSKQASPYHLQVSPGELSSPHNQMEGGLDDFMHITNDYAPQGATYHDLMLWPEFSMNIEVYPSNVELGRPDISMSAFPDLGDVSPPSEPLTASSSSRSSIRTPGTSTMSLADLDNGLKPMELSVTSPTDNSIPEFEVVIAAEGAWNLARCNPPPSITGTCPRTAIVHLECLEQKSKQEGTWSSLEKYLEQVDWDASDLASVVPLTSRTRDKMVAITQSFLHKALEIHRGGSSYPKSGYATPGDFNFIVLPSAKILEYFLRSYVRSLSMYYPLVTAGCLDPNEMLQNNQASTLLVLLMIAQGAAAMPMAEARYLAAGLAETCRISLFDIVEKDVGLSADPIALRAALLFIVLGVWSGDKWLMDIAMGQRGMYMSMLKHAGMFDPQPCMVPSFNDASSTELEWRAWVQRETRNRLVYNYVMLDQELSLFYDTAPLFAITELRCPLPGPEMLWMSSESEQWFSAMQSVYGCTANVNPQLLSTPSATPSLYDLFQDFLHDNLSRGQRNLSPQQLRLVLHPLQALLYHLRQMLSCFSDTPGPRRTGARSVTKSSTLHRLEEVQDLLQRWYDLSANHAKANPDCPVTRCNLVLYHLICLNAVTDFAEIERFARREAFDHWYWDISQLKNRCIFQRGEAVFHCGQVFRLLRLMPNDRRPAWWTVAMYRATLILWVDSVSRVYSGSHTNKRDDSGAAPQSAPVIIDQATPEDASINAYVWNSTGVAMLTRTDGTMVTLDKPAGILSYAIQSLEAGFSSRIGDGIKRKLIALGNNWNVEAMTAFPSGSSGN</sequence>
<feature type="compositionally biased region" description="Low complexity" evidence="9">
    <location>
        <begin position="266"/>
        <end position="284"/>
    </location>
</feature>
<protein>
    <recommendedName>
        <fullName evidence="14">Transcription factor</fullName>
    </recommendedName>
</protein>
<feature type="domain" description="Zn(2)-C6 fungal-type" evidence="10">
    <location>
        <begin position="76"/>
        <end position="103"/>
    </location>
</feature>
<comment type="caution">
    <text evidence="12">The sequence shown here is derived from an EMBL/GenBank/DDBJ whole genome shotgun (WGS) entry which is preliminary data.</text>
</comment>
<dbReference type="PROSITE" id="PS00463">
    <property type="entry name" value="ZN2_CY6_FUNGAL_1"/>
    <property type="match status" value="1"/>
</dbReference>
<gene>
    <name evidence="12" type="ORF">B0T15DRAFT_392138</name>
</gene>
<reference evidence="12" key="2">
    <citation type="submission" date="2023-06" db="EMBL/GenBank/DDBJ databases">
        <authorList>
            <consortium name="Lawrence Berkeley National Laboratory"/>
            <person name="Mondo S.J."/>
            <person name="Hensen N."/>
            <person name="Bonometti L."/>
            <person name="Westerberg I."/>
            <person name="Brannstrom I.O."/>
            <person name="Guillou S."/>
            <person name="Cros-Aarteil S."/>
            <person name="Calhoun S."/>
            <person name="Haridas S."/>
            <person name="Kuo A."/>
            <person name="Pangilinan J."/>
            <person name="Riley R."/>
            <person name="Labutti K."/>
            <person name="Andreopoulos B."/>
            <person name="Lipzen A."/>
            <person name="Chen C."/>
            <person name="Yanf M."/>
            <person name="Daum C."/>
            <person name="Ng V."/>
            <person name="Clum A."/>
            <person name="Steindorff A."/>
            <person name="Ohm R."/>
            <person name="Martin F."/>
            <person name="Silar P."/>
            <person name="Natvig D."/>
            <person name="Lalanne C."/>
            <person name="Gautier V."/>
            <person name="Ament-Velasquez S.L."/>
            <person name="Kruys A."/>
            <person name="Hutchinson M.I."/>
            <person name="Powell A.J."/>
            <person name="Barry K."/>
            <person name="Miller A.N."/>
            <person name="Grigoriev I.V."/>
            <person name="Debuchy R."/>
            <person name="Gladieux P."/>
            <person name="Thoren M.H."/>
            <person name="Johannesson H."/>
        </authorList>
    </citation>
    <scope>NUCLEOTIDE SEQUENCE</scope>
    <source>
        <strain evidence="12">CBS 333.67</strain>
    </source>
</reference>
<dbReference type="PANTHER" id="PTHR47660:SF2">
    <property type="entry name" value="TRANSCRIPTION FACTOR WITH C2H2 AND ZN(2)-CYS(6) DNA BINDING DOMAIN (EUROFUNG)"/>
    <property type="match status" value="1"/>
</dbReference>
<dbReference type="SMART" id="SM00355">
    <property type="entry name" value="ZnF_C2H2"/>
    <property type="match status" value="2"/>
</dbReference>
<dbReference type="SMART" id="SM00066">
    <property type="entry name" value="GAL4"/>
    <property type="match status" value="1"/>
</dbReference>
<keyword evidence="7" id="KW-0539">Nucleus</keyword>
<evidence type="ECO:0008006" key="14">
    <source>
        <dbReference type="Google" id="ProtNLM"/>
    </source>
</evidence>
<dbReference type="Gene3D" id="4.10.240.10">
    <property type="entry name" value="Zn(2)-C6 fungal-type DNA-binding domain"/>
    <property type="match status" value="1"/>
</dbReference>
<dbReference type="Pfam" id="PF00172">
    <property type="entry name" value="Zn_clus"/>
    <property type="match status" value="1"/>
</dbReference>
<dbReference type="EMBL" id="JAUDZG010000002">
    <property type="protein sequence ID" value="KAK3309157.1"/>
    <property type="molecule type" value="Genomic_DNA"/>
</dbReference>
<keyword evidence="6" id="KW-0804">Transcription</keyword>
<dbReference type="PANTHER" id="PTHR47660">
    <property type="entry name" value="TRANSCRIPTION FACTOR WITH C2H2 AND ZN(2)-CYS(6) DNA BINDING DOMAIN (EUROFUNG)-RELATED-RELATED"/>
    <property type="match status" value="1"/>
</dbReference>
<dbReference type="SUPFAM" id="SSF57701">
    <property type="entry name" value="Zn2/Cys6 DNA-binding domain"/>
    <property type="match status" value="1"/>
</dbReference>
<organism evidence="12 13">
    <name type="scientific">Chaetomium strumarium</name>
    <dbReference type="NCBI Taxonomy" id="1170767"/>
    <lineage>
        <taxon>Eukaryota</taxon>
        <taxon>Fungi</taxon>
        <taxon>Dikarya</taxon>
        <taxon>Ascomycota</taxon>
        <taxon>Pezizomycotina</taxon>
        <taxon>Sordariomycetes</taxon>
        <taxon>Sordariomycetidae</taxon>
        <taxon>Sordariales</taxon>
        <taxon>Chaetomiaceae</taxon>
        <taxon>Chaetomium</taxon>
    </lineage>
</organism>
<evidence type="ECO:0000256" key="4">
    <source>
        <dbReference type="ARBA" id="ARBA00022833"/>
    </source>
</evidence>
<dbReference type="InterPro" id="IPR036236">
    <property type="entry name" value="Znf_C2H2_sf"/>
</dbReference>
<keyword evidence="13" id="KW-1185">Reference proteome</keyword>
<evidence type="ECO:0000313" key="13">
    <source>
        <dbReference type="Proteomes" id="UP001273166"/>
    </source>
</evidence>
<evidence type="ECO:0000256" key="2">
    <source>
        <dbReference type="ARBA" id="ARBA00022737"/>
    </source>
</evidence>
<evidence type="ECO:0000256" key="7">
    <source>
        <dbReference type="ARBA" id="ARBA00023242"/>
    </source>
</evidence>
<dbReference type="Proteomes" id="UP001273166">
    <property type="component" value="Unassembled WGS sequence"/>
</dbReference>
<dbReference type="PROSITE" id="PS50157">
    <property type="entry name" value="ZINC_FINGER_C2H2_2"/>
    <property type="match status" value="2"/>
</dbReference>
<dbReference type="InterPro" id="IPR007219">
    <property type="entry name" value="XnlR_reg_dom"/>
</dbReference>
<keyword evidence="1" id="KW-0479">Metal-binding</keyword>
<dbReference type="FunFam" id="3.30.160.60:FF:000100">
    <property type="entry name" value="Zinc finger 45-like"/>
    <property type="match status" value="1"/>
</dbReference>
<keyword evidence="3 8" id="KW-0863">Zinc-finger</keyword>
<dbReference type="AlphaFoldDB" id="A0AAJ0GZS1"/>
<accession>A0AAJ0GZS1</accession>
<evidence type="ECO:0000313" key="12">
    <source>
        <dbReference type="EMBL" id="KAK3309157.1"/>
    </source>
</evidence>
<reference evidence="12" key="1">
    <citation type="journal article" date="2023" name="Mol. Phylogenet. Evol.">
        <title>Genome-scale phylogeny and comparative genomics of the fungal order Sordariales.</title>
        <authorList>
            <person name="Hensen N."/>
            <person name="Bonometti L."/>
            <person name="Westerberg I."/>
            <person name="Brannstrom I.O."/>
            <person name="Guillou S."/>
            <person name="Cros-Aarteil S."/>
            <person name="Calhoun S."/>
            <person name="Haridas S."/>
            <person name="Kuo A."/>
            <person name="Mondo S."/>
            <person name="Pangilinan J."/>
            <person name="Riley R."/>
            <person name="LaButti K."/>
            <person name="Andreopoulos B."/>
            <person name="Lipzen A."/>
            <person name="Chen C."/>
            <person name="Yan M."/>
            <person name="Daum C."/>
            <person name="Ng V."/>
            <person name="Clum A."/>
            <person name="Steindorff A."/>
            <person name="Ohm R.A."/>
            <person name="Martin F."/>
            <person name="Silar P."/>
            <person name="Natvig D.O."/>
            <person name="Lalanne C."/>
            <person name="Gautier V."/>
            <person name="Ament-Velasquez S.L."/>
            <person name="Kruys A."/>
            <person name="Hutchinson M.I."/>
            <person name="Powell A.J."/>
            <person name="Barry K."/>
            <person name="Miller A.N."/>
            <person name="Grigoriev I.V."/>
            <person name="Debuchy R."/>
            <person name="Gladieux P."/>
            <person name="Hiltunen Thoren M."/>
            <person name="Johannesson H."/>
        </authorList>
    </citation>
    <scope>NUCLEOTIDE SEQUENCE</scope>
    <source>
        <strain evidence="12">CBS 333.67</strain>
    </source>
</reference>
<proteinExistence type="predicted"/>
<feature type="region of interest" description="Disordered" evidence="9">
    <location>
        <begin position="255"/>
        <end position="289"/>
    </location>
</feature>